<organism evidence="4 5">
    <name type="scientific">Formosa undariae</name>
    <dbReference type="NCBI Taxonomy" id="1325436"/>
    <lineage>
        <taxon>Bacteria</taxon>
        <taxon>Pseudomonadati</taxon>
        <taxon>Bacteroidota</taxon>
        <taxon>Flavobacteriia</taxon>
        <taxon>Flavobacteriales</taxon>
        <taxon>Flavobacteriaceae</taxon>
        <taxon>Formosa</taxon>
    </lineage>
</organism>
<protein>
    <submittedName>
        <fullName evidence="4">YHYH protein</fullName>
    </submittedName>
</protein>
<feature type="compositionally biased region" description="Gly residues" evidence="1">
    <location>
        <begin position="207"/>
        <end position="221"/>
    </location>
</feature>
<feature type="region of interest" description="Disordered" evidence="1">
    <location>
        <begin position="207"/>
        <end position="228"/>
    </location>
</feature>
<evidence type="ECO:0000256" key="1">
    <source>
        <dbReference type="SAM" id="MobiDB-lite"/>
    </source>
</evidence>
<comment type="caution">
    <text evidence="4">The sequence shown here is derived from an EMBL/GenBank/DDBJ whole genome shotgun (WGS) entry which is preliminary data.</text>
</comment>
<evidence type="ECO:0000313" key="5">
    <source>
        <dbReference type="Proteomes" id="UP001589605"/>
    </source>
</evidence>
<feature type="chain" id="PRO_5046083478" evidence="2">
    <location>
        <begin position="28"/>
        <end position="353"/>
    </location>
</feature>
<evidence type="ECO:0000256" key="2">
    <source>
        <dbReference type="SAM" id="SignalP"/>
    </source>
</evidence>
<dbReference type="Pfam" id="PF14240">
    <property type="entry name" value="YHYH"/>
    <property type="match status" value="1"/>
</dbReference>
<accession>A0ABV5F401</accession>
<sequence length="353" mass="37911">MKLKNIRSTVFTSALLFMGILSLESCSSSGSDSDAENDDLDNSVSVDVEPSYFYTEGQTITITKVPCTLSDGSSSDCYQIVTTSIPADHNMGPWCPSNIEDGADAGGIWLQDGEVYDVDGAFIKNMATFYNDDNWMMYDDNGDVYITDSEEDCINAANPDVGTEYENFCVECIPSYITNISQTWLIPVTPVYQTDAIYFVTDGGGAPEAGDAQGPGPGDGAGPELDSSIPSTRGIALNGIEFSAPAPTNNILSAYTLAPFDDAGGHINVHQGYHYHAATGYSIKVEQEDGHAALIGYALDGYGIYELLDESGVMATDLDDLRGHSDETRGYHYHVDEAGNNNFINGLRGAYVL</sequence>
<proteinExistence type="predicted"/>
<dbReference type="EMBL" id="JBHMEZ010000012">
    <property type="protein sequence ID" value="MFB9054161.1"/>
    <property type="molecule type" value="Genomic_DNA"/>
</dbReference>
<name>A0ABV5F401_9FLAO</name>
<feature type="signal peptide" evidence="2">
    <location>
        <begin position="1"/>
        <end position="27"/>
    </location>
</feature>
<evidence type="ECO:0000259" key="3">
    <source>
        <dbReference type="Pfam" id="PF14240"/>
    </source>
</evidence>
<evidence type="ECO:0000313" key="4">
    <source>
        <dbReference type="EMBL" id="MFB9054161.1"/>
    </source>
</evidence>
<reference evidence="4 5" key="1">
    <citation type="submission" date="2024-09" db="EMBL/GenBank/DDBJ databases">
        <authorList>
            <person name="Sun Q."/>
            <person name="Mori K."/>
        </authorList>
    </citation>
    <scope>NUCLEOTIDE SEQUENCE [LARGE SCALE GENOMIC DNA]</scope>
    <source>
        <strain evidence="4 5">CECT 8286</strain>
    </source>
</reference>
<keyword evidence="2" id="KW-0732">Signal</keyword>
<feature type="domain" description="YHYH" evidence="3">
    <location>
        <begin position="232"/>
        <end position="306"/>
    </location>
</feature>
<dbReference type="Proteomes" id="UP001589605">
    <property type="component" value="Unassembled WGS sequence"/>
</dbReference>
<keyword evidence="5" id="KW-1185">Reference proteome</keyword>
<gene>
    <name evidence="4" type="ORF">ACFFVB_13820</name>
</gene>
<dbReference type="RefSeq" id="WP_382383612.1">
    <property type="nucleotide sequence ID" value="NZ_JBHMEZ010000012.1"/>
</dbReference>
<dbReference type="InterPro" id="IPR025924">
    <property type="entry name" value="YHYH_dom"/>
</dbReference>